<feature type="transmembrane region" description="Helical" evidence="5">
    <location>
        <begin position="69"/>
        <end position="94"/>
    </location>
</feature>
<organism evidence="6 7">
    <name type="scientific">Halorhodospira halochloris</name>
    <name type="common">Ectothiorhodospira halochloris</name>
    <dbReference type="NCBI Taxonomy" id="1052"/>
    <lineage>
        <taxon>Bacteria</taxon>
        <taxon>Pseudomonadati</taxon>
        <taxon>Pseudomonadota</taxon>
        <taxon>Gammaproteobacteria</taxon>
        <taxon>Chromatiales</taxon>
        <taxon>Ectothiorhodospiraceae</taxon>
        <taxon>Halorhodospira</taxon>
    </lineage>
</organism>
<evidence type="ECO:0000313" key="7">
    <source>
        <dbReference type="Proteomes" id="UP000218890"/>
    </source>
</evidence>
<dbReference type="InterPro" id="IPR003825">
    <property type="entry name" value="Colicin-V_CvpA"/>
</dbReference>
<dbReference type="EMBL" id="AP017372">
    <property type="protein sequence ID" value="BAU57726.1"/>
    <property type="molecule type" value="Genomic_DNA"/>
</dbReference>
<dbReference type="GO" id="GO:0009403">
    <property type="term" value="P:toxin biosynthetic process"/>
    <property type="evidence" value="ECO:0007669"/>
    <property type="project" value="InterPro"/>
</dbReference>
<protein>
    <submittedName>
        <fullName evidence="6">Colicin V production protein</fullName>
    </submittedName>
</protein>
<dbReference type="AlphaFoldDB" id="A0A0X8X8Y9"/>
<dbReference type="PANTHER" id="PTHR36926">
    <property type="entry name" value="COLICIN V PRODUCTION PROTEIN"/>
    <property type="match status" value="1"/>
</dbReference>
<evidence type="ECO:0000256" key="1">
    <source>
        <dbReference type="ARBA" id="ARBA00004141"/>
    </source>
</evidence>
<keyword evidence="7" id="KW-1185">Reference proteome</keyword>
<dbReference type="RefSeq" id="WP_231902031.1">
    <property type="nucleotide sequence ID" value="NZ_AP017372.2"/>
</dbReference>
<feature type="transmembrane region" description="Helical" evidence="5">
    <location>
        <begin position="33"/>
        <end position="57"/>
    </location>
</feature>
<name>A0A0X8X8Y9_HALHR</name>
<keyword evidence="4 5" id="KW-0472">Membrane</keyword>
<dbReference type="PANTHER" id="PTHR36926:SF1">
    <property type="entry name" value="COLICIN V PRODUCTION PROTEIN"/>
    <property type="match status" value="1"/>
</dbReference>
<reference evidence="6" key="1">
    <citation type="submission" date="2016-02" db="EMBL/GenBank/DDBJ databases">
        <title>Halorhodospira halochloris DSM-1059 complete genome, version 2.</title>
        <authorList>
            <person name="Tsukatani Y."/>
        </authorList>
    </citation>
    <scope>NUCLEOTIDE SEQUENCE</scope>
    <source>
        <strain evidence="6">DSM 1059</strain>
    </source>
</reference>
<proteinExistence type="predicted"/>
<keyword evidence="3 5" id="KW-1133">Transmembrane helix</keyword>
<evidence type="ECO:0000256" key="3">
    <source>
        <dbReference type="ARBA" id="ARBA00022989"/>
    </source>
</evidence>
<evidence type="ECO:0000256" key="5">
    <source>
        <dbReference type="SAM" id="Phobius"/>
    </source>
</evidence>
<comment type="subcellular location">
    <subcellularLocation>
        <location evidence="1">Membrane</location>
        <topology evidence="1">Multi-pass membrane protein</topology>
    </subcellularLocation>
</comment>
<sequence length="227" mass="23765">MGDFAMSWPDIVIIAIVALSAGFGLIRGFVREVAALLVWVLAFIVSVQQAGVVSTYLEGITESPTIQLALAFILLFVGIVVVGSLATRFLVKLVSVSGLGGTDRMLGILFGAVRGTVIVALAVLLAGLTPIAEEQAWEESTALNSVKPLICRAGADGWLADISARVGLGENGGAAPFDAEMPAYWTEYCAKANPDALPEGVVDDLLDGVSGEDLPDAVREHIPDRDD</sequence>
<feature type="transmembrane region" description="Helical" evidence="5">
    <location>
        <begin position="6"/>
        <end position="26"/>
    </location>
</feature>
<dbReference type="InterPro" id="IPR052719">
    <property type="entry name" value="CvpA-like"/>
</dbReference>
<dbReference type="KEGG" id="hhk:HH1059_10280"/>
<evidence type="ECO:0000313" key="6">
    <source>
        <dbReference type="EMBL" id="BAU57726.1"/>
    </source>
</evidence>
<accession>A0A0X8X8Y9</accession>
<evidence type="ECO:0000256" key="2">
    <source>
        <dbReference type="ARBA" id="ARBA00022692"/>
    </source>
</evidence>
<feature type="transmembrane region" description="Helical" evidence="5">
    <location>
        <begin position="106"/>
        <end position="128"/>
    </location>
</feature>
<dbReference type="Pfam" id="PF02674">
    <property type="entry name" value="Colicin_V"/>
    <property type="match status" value="1"/>
</dbReference>
<dbReference type="Proteomes" id="UP000218890">
    <property type="component" value="Chromosome"/>
</dbReference>
<evidence type="ECO:0000256" key="4">
    <source>
        <dbReference type="ARBA" id="ARBA00023136"/>
    </source>
</evidence>
<keyword evidence="2 5" id="KW-0812">Transmembrane</keyword>
<gene>
    <name evidence="6" type="ORF">HH1059_10280</name>
</gene>
<dbReference type="GO" id="GO:0016020">
    <property type="term" value="C:membrane"/>
    <property type="evidence" value="ECO:0007669"/>
    <property type="project" value="UniProtKB-SubCell"/>
</dbReference>